<keyword evidence="3 6" id="KW-0479">Metal-binding</keyword>
<feature type="binding site" evidence="6">
    <location>
        <position position="95"/>
    </location>
    <ligand>
        <name>Mg(2+)</name>
        <dbReference type="ChEBI" id="CHEBI:18420"/>
    </ligand>
</feature>
<dbReference type="InterPro" id="IPR020084">
    <property type="entry name" value="NUDIX_hydrolase_CS"/>
</dbReference>
<evidence type="ECO:0000313" key="9">
    <source>
        <dbReference type="Proteomes" id="UP000585638"/>
    </source>
</evidence>
<accession>A0A7W9KPR9</accession>
<comment type="cofactor">
    <cofactor evidence="1">
        <name>Mg(2+)</name>
        <dbReference type="ChEBI" id="CHEBI:18420"/>
    </cofactor>
</comment>
<evidence type="ECO:0000256" key="6">
    <source>
        <dbReference type="PIRSR" id="PIRSR017340-1"/>
    </source>
</evidence>
<dbReference type="PROSITE" id="PS00893">
    <property type="entry name" value="NUDIX_BOX"/>
    <property type="match status" value="1"/>
</dbReference>
<evidence type="ECO:0000256" key="4">
    <source>
        <dbReference type="ARBA" id="ARBA00022801"/>
    </source>
</evidence>
<sequence length="177" mass="20008">MTCEDRFVAADELIALYSPDGSPVGTVTRGRMRAEGLWHAATAIWVRSADGRRVYVHRRSPDKDVFPGLRDCGVGGVVDAGEVPADGAVRELAEELGITGAPLRFLYRFTFDEPPVRCHNFVYETTWEGPIRHQPEEIVSGEWMDLDELARQLRDPTTDFVPDGRAIALEWLRRYYD</sequence>
<comment type="caution">
    <text evidence="8">The sequence shown here is derived from an EMBL/GenBank/DDBJ whole genome shotgun (WGS) entry which is preliminary data.</text>
</comment>
<dbReference type="RefSeq" id="WP_184867471.1">
    <property type="nucleotide sequence ID" value="NZ_BAAAWY010000098.1"/>
</dbReference>
<evidence type="ECO:0000256" key="5">
    <source>
        <dbReference type="ARBA" id="ARBA00022842"/>
    </source>
</evidence>
<protein>
    <submittedName>
        <fullName evidence="8">8-oxo-dGTP pyrophosphatase MutT (NUDIX family)</fullName>
    </submittedName>
</protein>
<dbReference type="InterPro" id="IPR015797">
    <property type="entry name" value="NUDIX_hydrolase-like_dom_sf"/>
</dbReference>
<evidence type="ECO:0000259" key="7">
    <source>
        <dbReference type="PROSITE" id="PS51462"/>
    </source>
</evidence>
<comment type="similarity">
    <text evidence="2">Belongs to the Nudix hydrolase family.</text>
</comment>
<evidence type="ECO:0000313" key="8">
    <source>
        <dbReference type="EMBL" id="MBB5895714.1"/>
    </source>
</evidence>
<organism evidence="8 9">
    <name type="scientific">Kutzneria kofuensis</name>
    <dbReference type="NCBI Taxonomy" id="103725"/>
    <lineage>
        <taxon>Bacteria</taxon>
        <taxon>Bacillati</taxon>
        <taxon>Actinomycetota</taxon>
        <taxon>Actinomycetes</taxon>
        <taxon>Pseudonocardiales</taxon>
        <taxon>Pseudonocardiaceae</taxon>
        <taxon>Kutzneria</taxon>
    </lineage>
</organism>
<dbReference type="GO" id="GO:0016817">
    <property type="term" value="F:hydrolase activity, acting on acid anhydrides"/>
    <property type="evidence" value="ECO:0007669"/>
    <property type="project" value="InterPro"/>
</dbReference>
<dbReference type="InterPro" id="IPR024195">
    <property type="entry name" value="NUDIX_hydrolase_YfcD_pred"/>
</dbReference>
<dbReference type="PANTHER" id="PTHR10885:SF0">
    <property type="entry name" value="ISOPENTENYL-DIPHOSPHATE DELTA-ISOMERASE"/>
    <property type="match status" value="1"/>
</dbReference>
<feature type="binding site" evidence="6">
    <location>
        <position position="91"/>
    </location>
    <ligand>
        <name>Mg(2+)</name>
        <dbReference type="ChEBI" id="CHEBI:18420"/>
    </ligand>
</feature>
<keyword evidence="4" id="KW-0378">Hydrolase</keyword>
<dbReference type="Gene3D" id="3.90.79.10">
    <property type="entry name" value="Nucleoside Triphosphate Pyrophosphohydrolase"/>
    <property type="match status" value="1"/>
</dbReference>
<reference evidence="8 9" key="1">
    <citation type="submission" date="2020-08" db="EMBL/GenBank/DDBJ databases">
        <title>Sequencing the genomes of 1000 actinobacteria strains.</title>
        <authorList>
            <person name="Klenk H.-P."/>
        </authorList>
    </citation>
    <scope>NUCLEOTIDE SEQUENCE [LARGE SCALE GENOMIC DNA]</scope>
    <source>
        <strain evidence="8 9">DSM 43851</strain>
    </source>
</reference>
<evidence type="ECO:0000256" key="1">
    <source>
        <dbReference type="ARBA" id="ARBA00001946"/>
    </source>
</evidence>
<dbReference type="EMBL" id="JACHIR010000001">
    <property type="protein sequence ID" value="MBB5895714.1"/>
    <property type="molecule type" value="Genomic_DNA"/>
</dbReference>
<name>A0A7W9KPR9_9PSEU</name>
<dbReference type="PIRSF" id="PIRSF017340">
    <property type="entry name" value="Nudix_hydro"/>
    <property type="match status" value="1"/>
</dbReference>
<dbReference type="SUPFAM" id="SSF55811">
    <property type="entry name" value="Nudix"/>
    <property type="match status" value="1"/>
</dbReference>
<proteinExistence type="inferred from homology"/>
<feature type="domain" description="Nudix hydrolase" evidence="7">
    <location>
        <begin position="37"/>
        <end position="166"/>
    </location>
</feature>
<dbReference type="Proteomes" id="UP000585638">
    <property type="component" value="Unassembled WGS sequence"/>
</dbReference>
<dbReference type="InterPro" id="IPR000086">
    <property type="entry name" value="NUDIX_hydrolase_dom"/>
</dbReference>
<keyword evidence="9" id="KW-1185">Reference proteome</keyword>
<dbReference type="GO" id="GO:0046872">
    <property type="term" value="F:metal ion binding"/>
    <property type="evidence" value="ECO:0007669"/>
    <property type="project" value="UniProtKB-KW"/>
</dbReference>
<evidence type="ECO:0000256" key="3">
    <source>
        <dbReference type="ARBA" id="ARBA00022723"/>
    </source>
</evidence>
<dbReference type="PROSITE" id="PS51462">
    <property type="entry name" value="NUDIX"/>
    <property type="match status" value="1"/>
</dbReference>
<gene>
    <name evidence="8" type="ORF">BJ998_006910</name>
</gene>
<dbReference type="CDD" id="cd04697">
    <property type="entry name" value="NUDIX_Hydrolase"/>
    <property type="match status" value="1"/>
</dbReference>
<dbReference type="AlphaFoldDB" id="A0A7W9KPR9"/>
<keyword evidence="5 6" id="KW-0460">Magnesium</keyword>
<dbReference type="Pfam" id="PF00293">
    <property type="entry name" value="NUDIX"/>
    <property type="match status" value="1"/>
</dbReference>
<dbReference type="PANTHER" id="PTHR10885">
    <property type="entry name" value="ISOPENTENYL-DIPHOSPHATE DELTA-ISOMERASE"/>
    <property type="match status" value="1"/>
</dbReference>
<evidence type="ECO:0000256" key="2">
    <source>
        <dbReference type="ARBA" id="ARBA00005582"/>
    </source>
</evidence>